<dbReference type="CDD" id="cd06171">
    <property type="entry name" value="Sigma70_r4"/>
    <property type="match status" value="1"/>
</dbReference>
<evidence type="ECO:0000256" key="3">
    <source>
        <dbReference type="ARBA" id="ARBA00023082"/>
    </source>
</evidence>
<accession>A0A5S5CA32</accession>
<dbReference type="PANTHER" id="PTHR43133:SF62">
    <property type="entry name" value="RNA POLYMERASE SIGMA FACTOR SIGZ"/>
    <property type="match status" value="1"/>
</dbReference>
<dbReference type="Proteomes" id="UP000323257">
    <property type="component" value="Unassembled WGS sequence"/>
</dbReference>
<keyword evidence="2" id="KW-0805">Transcription regulation</keyword>
<feature type="domain" description="RNA polymerase sigma-70 region 2" evidence="5">
    <location>
        <begin position="26"/>
        <end position="94"/>
    </location>
</feature>
<dbReference type="Gene3D" id="1.10.1740.10">
    <property type="match status" value="1"/>
</dbReference>
<dbReference type="InterPro" id="IPR036388">
    <property type="entry name" value="WH-like_DNA-bd_sf"/>
</dbReference>
<evidence type="ECO:0000313" key="8">
    <source>
        <dbReference type="Proteomes" id="UP000323257"/>
    </source>
</evidence>
<comment type="similarity">
    <text evidence="1">Belongs to the sigma-70 factor family. ECF subfamily.</text>
</comment>
<organism evidence="7 8">
    <name type="scientific">Paenibacillus methanolicus</name>
    <dbReference type="NCBI Taxonomy" id="582686"/>
    <lineage>
        <taxon>Bacteria</taxon>
        <taxon>Bacillati</taxon>
        <taxon>Bacillota</taxon>
        <taxon>Bacilli</taxon>
        <taxon>Bacillales</taxon>
        <taxon>Paenibacillaceae</taxon>
        <taxon>Paenibacillus</taxon>
    </lineage>
</organism>
<dbReference type="Gene3D" id="1.10.10.10">
    <property type="entry name" value="Winged helix-like DNA-binding domain superfamily/Winged helix DNA-binding domain"/>
    <property type="match status" value="1"/>
</dbReference>
<dbReference type="SUPFAM" id="SSF88946">
    <property type="entry name" value="Sigma2 domain of RNA polymerase sigma factors"/>
    <property type="match status" value="1"/>
</dbReference>
<dbReference type="EMBL" id="VNHS01000005">
    <property type="protein sequence ID" value="TYP74853.1"/>
    <property type="molecule type" value="Genomic_DNA"/>
</dbReference>
<keyword evidence="8" id="KW-1185">Reference proteome</keyword>
<dbReference type="InterPro" id="IPR013249">
    <property type="entry name" value="RNA_pol_sigma70_r4_t2"/>
</dbReference>
<dbReference type="RefSeq" id="WP_148930074.1">
    <property type="nucleotide sequence ID" value="NZ_VNHS01000005.1"/>
</dbReference>
<dbReference type="NCBIfam" id="TIGR02937">
    <property type="entry name" value="sigma70-ECF"/>
    <property type="match status" value="1"/>
</dbReference>
<dbReference type="InterPro" id="IPR014284">
    <property type="entry name" value="RNA_pol_sigma-70_dom"/>
</dbReference>
<dbReference type="GO" id="GO:0006352">
    <property type="term" value="P:DNA-templated transcription initiation"/>
    <property type="evidence" value="ECO:0007669"/>
    <property type="project" value="InterPro"/>
</dbReference>
<dbReference type="AlphaFoldDB" id="A0A5S5CA32"/>
<dbReference type="InterPro" id="IPR007627">
    <property type="entry name" value="RNA_pol_sigma70_r2"/>
</dbReference>
<dbReference type="Pfam" id="PF08281">
    <property type="entry name" value="Sigma70_r4_2"/>
    <property type="match status" value="1"/>
</dbReference>
<dbReference type="OrthoDB" id="9784272at2"/>
<evidence type="ECO:0000256" key="2">
    <source>
        <dbReference type="ARBA" id="ARBA00023015"/>
    </source>
</evidence>
<proteinExistence type="inferred from homology"/>
<reference evidence="7 8" key="1">
    <citation type="submission" date="2019-07" db="EMBL/GenBank/DDBJ databases">
        <title>Genomic Encyclopedia of Type Strains, Phase III (KMG-III): the genomes of soil and plant-associated and newly described type strains.</title>
        <authorList>
            <person name="Whitman W."/>
        </authorList>
    </citation>
    <scope>NUCLEOTIDE SEQUENCE [LARGE SCALE GENOMIC DNA]</scope>
    <source>
        <strain evidence="7 8">BL24</strain>
    </source>
</reference>
<evidence type="ECO:0000313" key="7">
    <source>
        <dbReference type="EMBL" id="TYP74853.1"/>
    </source>
</evidence>
<evidence type="ECO:0000256" key="4">
    <source>
        <dbReference type="ARBA" id="ARBA00023163"/>
    </source>
</evidence>
<dbReference type="SUPFAM" id="SSF88659">
    <property type="entry name" value="Sigma3 and sigma4 domains of RNA polymerase sigma factors"/>
    <property type="match status" value="1"/>
</dbReference>
<dbReference type="GO" id="GO:0003677">
    <property type="term" value="F:DNA binding"/>
    <property type="evidence" value="ECO:0007669"/>
    <property type="project" value="InterPro"/>
</dbReference>
<sequence>MDRPTDDMREVLLAMCDGSACAFETFYERFAPLVMKIALRVTGDRMEAEDVCHDVFLEALRRGRAYDPARGSIAAWLAVMARSRSLDRMRRRQRLVQAEAEELERAGEAEPTEDVVLTRLQKEELLEALRTLPDRQRTAVVGSYFGESTQREMSAQWNVPLGTVKSWVRYGLNHLRKQLEKRGGTSEPRASAKEARR</sequence>
<feature type="domain" description="RNA polymerase sigma factor 70 region 4 type 2" evidence="6">
    <location>
        <begin position="123"/>
        <end position="175"/>
    </location>
</feature>
<evidence type="ECO:0000259" key="6">
    <source>
        <dbReference type="Pfam" id="PF08281"/>
    </source>
</evidence>
<gene>
    <name evidence="7" type="ORF">BCM02_105400</name>
</gene>
<evidence type="ECO:0000259" key="5">
    <source>
        <dbReference type="Pfam" id="PF04542"/>
    </source>
</evidence>
<dbReference type="GO" id="GO:0016987">
    <property type="term" value="F:sigma factor activity"/>
    <property type="evidence" value="ECO:0007669"/>
    <property type="project" value="UniProtKB-KW"/>
</dbReference>
<dbReference type="PANTHER" id="PTHR43133">
    <property type="entry name" value="RNA POLYMERASE ECF-TYPE SIGMA FACTO"/>
    <property type="match status" value="1"/>
</dbReference>
<evidence type="ECO:0000256" key="1">
    <source>
        <dbReference type="ARBA" id="ARBA00010641"/>
    </source>
</evidence>
<dbReference type="InterPro" id="IPR013324">
    <property type="entry name" value="RNA_pol_sigma_r3/r4-like"/>
</dbReference>
<name>A0A5S5CA32_9BACL</name>
<protein>
    <submittedName>
        <fullName evidence="7">RNA polymerase sigma-70 factor (ECF subfamily)</fullName>
    </submittedName>
</protein>
<comment type="caution">
    <text evidence="7">The sequence shown here is derived from an EMBL/GenBank/DDBJ whole genome shotgun (WGS) entry which is preliminary data.</text>
</comment>
<keyword evidence="3" id="KW-0731">Sigma factor</keyword>
<keyword evidence="4" id="KW-0804">Transcription</keyword>
<dbReference type="InterPro" id="IPR013325">
    <property type="entry name" value="RNA_pol_sigma_r2"/>
</dbReference>
<dbReference type="Pfam" id="PF04542">
    <property type="entry name" value="Sigma70_r2"/>
    <property type="match status" value="1"/>
</dbReference>
<dbReference type="InterPro" id="IPR039425">
    <property type="entry name" value="RNA_pol_sigma-70-like"/>
</dbReference>